<evidence type="ECO:0000256" key="1">
    <source>
        <dbReference type="ARBA" id="ARBA00004571"/>
    </source>
</evidence>
<dbReference type="SUPFAM" id="SSF56935">
    <property type="entry name" value="Porins"/>
    <property type="match status" value="1"/>
</dbReference>
<evidence type="ECO:0000313" key="14">
    <source>
        <dbReference type="Proteomes" id="UP000198606"/>
    </source>
</evidence>
<evidence type="ECO:0000256" key="9">
    <source>
        <dbReference type="ARBA" id="ARBA00023237"/>
    </source>
</evidence>
<dbReference type="SMART" id="SM00965">
    <property type="entry name" value="STN"/>
    <property type="match status" value="1"/>
</dbReference>
<evidence type="ECO:0000256" key="2">
    <source>
        <dbReference type="ARBA" id="ARBA00022448"/>
    </source>
</evidence>
<dbReference type="EMBL" id="FNDG01000029">
    <property type="protein sequence ID" value="SDI92894.1"/>
    <property type="molecule type" value="Genomic_DNA"/>
</dbReference>
<gene>
    <name evidence="13" type="ORF">SAMN05216588_12937</name>
</gene>
<dbReference type="InterPro" id="IPR039426">
    <property type="entry name" value="TonB-dep_rcpt-like"/>
</dbReference>
<dbReference type="AlphaFoldDB" id="A0A1G8PK78"/>
<dbReference type="PANTHER" id="PTHR47234">
    <property type="match status" value="1"/>
</dbReference>
<dbReference type="PANTHER" id="PTHR47234:SF2">
    <property type="entry name" value="TONB-DEPENDENT RECEPTOR"/>
    <property type="match status" value="1"/>
</dbReference>
<name>A0A1G8PK78_9GAMM</name>
<dbReference type="Pfam" id="PF07715">
    <property type="entry name" value="Plug"/>
    <property type="match status" value="1"/>
</dbReference>
<keyword evidence="4" id="KW-0406">Ion transport</keyword>
<dbReference type="InterPro" id="IPR011662">
    <property type="entry name" value="Secretin/TonB_short_N"/>
</dbReference>
<evidence type="ECO:0000256" key="6">
    <source>
        <dbReference type="ARBA" id="ARBA00023004"/>
    </source>
</evidence>
<keyword evidence="9 10" id="KW-0998">Cell outer membrane</keyword>
<dbReference type="PROSITE" id="PS52016">
    <property type="entry name" value="TONB_DEPENDENT_REC_3"/>
    <property type="match status" value="1"/>
</dbReference>
<evidence type="ECO:0000256" key="10">
    <source>
        <dbReference type="PROSITE-ProRule" id="PRU01360"/>
    </source>
</evidence>
<evidence type="ECO:0000256" key="8">
    <source>
        <dbReference type="ARBA" id="ARBA00023136"/>
    </source>
</evidence>
<dbReference type="InterPro" id="IPR036942">
    <property type="entry name" value="Beta-barrel_TonB_sf"/>
</dbReference>
<dbReference type="InterPro" id="IPR012910">
    <property type="entry name" value="Plug_dom"/>
</dbReference>
<dbReference type="GO" id="GO:0006826">
    <property type="term" value="P:iron ion transport"/>
    <property type="evidence" value="ECO:0007669"/>
    <property type="project" value="UniProtKB-KW"/>
</dbReference>
<keyword evidence="3 10" id="KW-1134">Transmembrane beta strand</keyword>
<proteinExistence type="inferred from homology"/>
<evidence type="ECO:0000256" key="7">
    <source>
        <dbReference type="ARBA" id="ARBA00023077"/>
    </source>
</evidence>
<feature type="domain" description="Secretin/TonB short N-terminal" evidence="12">
    <location>
        <begin position="64"/>
        <end position="114"/>
    </location>
</feature>
<keyword evidence="8 10" id="KW-0472">Membrane</keyword>
<evidence type="ECO:0000259" key="12">
    <source>
        <dbReference type="SMART" id="SM00965"/>
    </source>
</evidence>
<evidence type="ECO:0000256" key="11">
    <source>
        <dbReference type="RuleBase" id="RU003357"/>
    </source>
</evidence>
<dbReference type="Proteomes" id="UP000198606">
    <property type="component" value="Unassembled WGS sequence"/>
</dbReference>
<keyword evidence="2 10" id="KW-0813">Transport</keyword>
<dbReference type="CDD" id="cd01347">
    <property type="entry name" value="ligand_gated_channel"/>
    <property type="match status" value="1"/>
</dbReference>
<evidence type="ECO:0000313" key="13">
    <source>
        <dbReference type="EMBL" id="SDI92894.1"/>
    </source>
</evidence>
<reference evidence="13 14" key="1">
    <citation type="submission" date="2016-10" db="EMBL/GenBank/DDBJ databases">
        <authorList>
            <person name="de Groot N.N."/>
        </authorList>
    </citation>
    <scope>NUCLEOTIDE SEQUENCE [LARGE SCALE GENOMIC DNA]</scope>
    <source>
        <strain evidence="13 14">LMG 18387</strain>
    </source>
</reference>
<dbReference type="InterPro" id="IPR000531">
    <property type="entry name" value="Beta-barrel_TonB"/>
</dbReference>
<dbReference type="Gene3D" id="2.40.170.20">
    <property type="entry name" value="TonB-dependent receptor, beta-barrel domain"/>
    <property type="match status" value="1"/>
</dbReference>
<evidence type="ECO:0000256" key="5">
    <source>
        <dbReference type="ARBA" id="ARBA00022692"/>
    </source>
</evidence>
<dbReference type="STRING" id="29435.SAMN05216588_12937"/>
<dbReference type="Gene3D" id="3.55.50.30">
    <property type="match status" value="1"/>
</dbReference>
<dbReference type="Pfam" id="PF00593">
    <property type="entry name" value="TonB_dep_Rec_b-barrel"/>
    <property type="match status" value="1"/>
</dbReference>
<organism evidence="13 14">
    <name type="scientific">Phytopseudomonas flavescens</name>
    <dbReference type="NCBI Taxonomy" id="29435"/>
    <lineage>
        <taxon>Bacteria</taxon>
        <taxon>Pseudomonadati</taxon>
        <taxon>Pseudomonadota</taxon>
        <taxon>Gammaproteobacteria</taxon>
        <taxon>Pseudomonadales</taxon>
        <taxon>Pseudomonadaceae</taxon>
        <taxon>Phytopseudomonas</taxon>
    </lineage>
</organism>
<dbReference type="InterPro" id="IPR037066">
    <property type="entry name" value="Plug_dom_sf"/>
</dbReference>
<keyword evidence="6" id="KW-0408">Iron</keyword>
<keyword evidence="5 10" id="KW-0812">Transmembrane</keyword>
<keyword evidence="4" id="KW-0410">Iron transport</keyword>
<evidence type="ECO:0000256" key="3">
    <source>
        <dbReference type="ARBA" id="ARBA00022452"/>
    </source>
</evidence>
<dbReference type="GO" id="GO:0009279">
    <property type="term" value="C:cell outer membrane"/>
    <property type="evidence" value="ECO:0007669"/>
    <property type="project" value="UniProtKB-SubCell"/>
</dbReference>
<sequence length="973" mass="106736">MQPISFHRHSLAVLSLSVALGMGVQSDKIQAQSSVTTDNQQLQFDVPAGSLDQVLLGISRQAGQLISFQQSLVQGRSSPAIRGALSVEQAIERALQDSDLRVRHGERGWSVEASAVTPNSANVAATDTALARVVVTGSNIRRAEAEGSSPVQVIDAEQIEKSGKSTLPELLRSISANSGQSFNEQFTSSFSTGSSGVALRGLSQKNTLILVNGRRLANYGFAQNLQDTFVNLNSLPKSMVERIEVLKDGASAVYGSDAIAGVINIITRQDIQGLTVGGDLGTSDEGGAGSQSFKVLGGAGDFVDDGYNFSFTFDGYQRDQLNADDRHQTRSGNFSNRPGGGAYDGWGIAGRFIRQGPQGQYTEALPTCPFGSSRVENAALGSTTPGSSCAFNGQSYKTLFPETERYQSYFSGRVQLANDVEAFGEAIYTESRNASIFGAPYSVTSNTTVYDPETGGLVPAYSNVLPVGHPSNPYGEDVQIQYNLGDLGRRDKVNKNRFFRGLAGLRGDWHAWEWETTAYQTVSRERENTKNFLSAWGLREVLADGSYNFLEPSQNSAATIDKLRIGTERQARSSTSAVDLKMVNAEFFDLPAGPVGFAWGSEARRERIRSETPDEILSGEQVSPAIADIDGARTVKAVYGEFNIPLLDNLEVDIAGRTDWYSDFGRAFSPKYGIRWQVAPELLVRGAFSRGFRAPSLPEVADSTSVAYGGVVDARDPDRPGAVVSPTRIIAGNPDLQPERSKNVNLGVVISPTPLTSLSVDYYHIKQRNVIDTNSNQWVVDNEDSHPQDVIRDERGKLVTIYNRFQNLSNLVTDGFDLELNQRIPTAGYGDFSVNGNWTYVRNWRWQPAAGQPLQDAAGSNYPYAFPKWKGTTALTWAYGDWSNTLTWYYTGGYKQAYQSDYPGSKGRIEAYNQFDWTLRYGGFKDLTLFASINNLENKTPPYDPVYSTTYSDYTQYDLLGRYFKAGFEYRFF</sequence>
<protein>
    <submittedName>
        <fullName evidence="13">Iron complex outermembrane recepter protein</fullName>
    </submittedName>
</protein>
<dbReference type="RefSeq" id="WP_208601370.1">
    <property type="nucleotide sequence ID" value="NZ_FNDG01000029.1"/>
</dbReference>
<accession>A0A1G8PK78</accession>
<comment type="similarity">
    <text evidence="10 11">Belongs to the TonB-dependent receptor family.</text>
</comment>
<comment type="subcellular location">
    <subcellularLocation>
        <location evidence="1 10">Cell outer membrane</location>
        <topology evidence="1 10">Multi-pass membrane protein</topology>
    </subcellularLocation>
</comment>
<evidence type="ECO:0000256" key="4">
    <source>
        <dbReference type="ARBA" id="ARBA00022496"/>
    </source>
</evidence>
<dbReference type="Gene3D" id="2.170.130.10">
    <property type="entry name" value="TonB-dependent receptor, plug domain"/>
    <property type="match status" value="1"/>
</dbReference>
<keyword evidence="7 11" id="KW-0798">TonB box</keyword>